<dbReference type="InterPro" id="IPR014182">
    <property type="entry name" value="ADH_Zn_typ-1"/>
</dbReference>
<dbReference type="AlphaFoldDB" id="A0A0F9SRB9"/>
<evidence type="ECO:0000256" key="2">
    <source>
        <dbReference type="ARBA" id="ARBA00011881"/>
    </source>
</evidence>
<dbReference type="GO" id="GO:0005737">
    <property type="term" value="C:cytoplasm"/>
    <property type="evidence" value="ECO:0007669"/>
    <property type="project" value="UniProtKB-SubCell"/>
</dbReference>
<dbReference type="InterPro" id="IPR002364">
    <property type="entry name" value="Quin_OxRdtase/zeta-crystal_CS"/>
</dbReference>
<evidence type="ECO:0000256" key="1">
    <source>
        <dbReference type="ARBA" id="ARBA00004496"/>
    </source>
</evidence>
<dbReference type="EMBL" id="LAZR01000381">
    <property type="protein sequence ID" value="KKN71560.1"/>
    <property type="molecule type" value="Genomic_DNA"/>
</dbReference>
<feature type="domain" description="Enoyl reductase (ER)" evidence="6">
    <location>
        <begin position="61"/>
        <end position="380"/>
    </location>
</feature>
<dbReference type="InterPro" id="IPR013154">
    <property type="entry name" value="ADH-like_N"/>
</dbReference>
<dbReference type="Pfam" id="PF13602">
    <property type="entry name" value="ADH_zinc_N_2"/>
    <property type="match status" value="1"/>
</dbReference>
<dbReference type="SUPFAM" id="SSF50129">
    <property type="entry name" value="GroES-like"/>
    <property type="match status" value="1"/>
</dbReference>
<comment type="subcellular location">
    <subcellularLocation>
        <location evidence="1">Cytoplasm</location>
    </subcellularLocation>
</comment>
<dbReference type="InterPro" id="IPR011032">
    <property type="entry name" value="GroES-like_sf"/>
</dbReference>
<dbReference type="Pfam" id="PF08240">
    <property type="entry name" value="ADH_N"/>
    <property type="match status" value="1"/>
</dbReference>
<dbReference type="GO" id="GO:0003723">
    <property type="term" value="F:RNA binding"/>
    <property type="evidence" value="ECO:0007669"/>
    <property type="project" value="UniProtKB-KW"/>
</dbReference>
<evidence type="ECO:0000256" key="4">
    <source>
        <dbReference type="ARBA" id="ARBA00022857"/>
    </source>
</evidence>
<name>A0A0F9SRB9_9ZZZZ</name>
<dbReference type="InterPro" id="IPR036291">
    <property type="entry name" value="NAD(P)-bd_dom_sf"/>
</dbReference>
<dbReference type="PROSITE" id="PS01162">
    <property type="entry name" value="QOR_ZETA_CRYSTAL"/>
    <property type="match status" value="1"/>
</dbReference>
<dbReference type="GO" id="GO:0016491">
    <property type="term" value="F:oxidoreductase activity"/>
    <property type="evidence" value="ECO:0007669"/>
    <property type="project" value="InterPro"/>
</dbReference>
<dbReference type="NCBIfam" id="TIGR02817">
    <property type="entry name" value="adh_fam_1"/>
    <property type="match status" value="1"/>
</dbReference>
<sequence length="383" mass="42797">MYYEGCYKIYIVEYYFHNDWVFYLFFNCADKAKIASSTQRIKRLEAKHMKAIGYQQNLPVSNELSLQDIELEMPTAHGHDILVEVKAVSVNPADFKIRESMPAPEGEYKVLGFDATGIVKSVGENVSLFKPGDKVWYAGDVTRSGSNAQFQLVDERIVGKMPTTLSNFEAAALPLTSLTAWELLFDRLNVAEKDDSKSILVIGAAGGVGSIMVQLLKQRTKLKIIATASRAETTSWLEDLGADTIINHRNLLSEEFAAKNLGEVDYVVSLNNTAQHLPEIVKVIKPQGKFALIDDPETLDIVPFKTKCVSVHWELMFTRSLFKTDDMQEQHVILNNVATMIDEGLIKTTFGEHLGTINAVNLRKAHQHLETQTAKGKVVLEGF</sequence>
<dbReference type="InterPro" id="IPR051603">
    <property type="entry name" value="Zinc-ADH_QOR/CCCR"/>
</dbReference>
<reference evidence="7" key="1">
    <citation type="journal article" date="2015" name="Nature">
        <title>Complex archaea that bridge the gap between prokaryotes and eukaryotes.</title>
        <authorList>
            <person name="Spang A."/>
            <person name="Saw J.H."/>
            <person name="Jorgensen S.L."/>
            <person name="Zaremba-Niedzwiedzka K."/>
            <person name="Martijn J."/>
            <person name="Lind A.E."/>
            <person name="van Eijk R."/>
            <person name="Schleper C."/>
            <person name="Guy L."/>
            <person name="Ettema T.J."/>
        </authorList>
    </citation>
    <scope>NUCLEOTIDE SEQUENCE</scope>
</reference>
<dbReference type="GO" id="GO:0008270">
    <property type="term" value="F:zinc ion binding"/>
    <property type="evidence" value="ECO:0007669"/>
    <property type="project" value="InterPro"/>
</dbReference>
<protein>
    <recommendedName>
        <fullName evidence="6">Enoyl reductase (ER) domain-containing protein</fullName>
    </recommendedName>
</protein>
<dbReference type="Gene3D" id="3.40.50.720">
    <property type="entry name" value="NAD(P)-binding Rossmann-like Domain"/>
    <property type="match status" value="1"/>
</dbReference>
<comment type="caution">
    <text evidence="7">The sequence shown here is derived from an EMBL/GenBank/DDBJ whole genome shotgun (WGS) entry which is preliminary data.</text>
</comment>
<dbReference type="InterPro" id="IPR020843">
    <property type="entry name" value="ER"/>
</dbReference>
<dbReference type="PANTHER" id="PTHR44154:SF1">
    <property type="entry name" value="QUINONE OXIDOREDUCTASE"/>
    <property type="match status" value="1"/>
</dbReference>
<keyword evidence="3" id="KW-0963">Cytoplasm</keyword>
<dbReference type="SMART" id="SM00829">
    <property type="entry name" value="PKS_ER"/>
    <property type="match status" value="1"/>
</dbReference>
<dbReference type="Gene3D" id="3.90.180.10">
    <property type="entry name" value="Medium-chain alcohol dehydrogenases, catalytic domain"/>
    <property type="match status" value="1"/>
</dbReference>
<dbReference type="PANTHER" id="PTHR44154">
    <property type="entry name" value="QUINONE OXIDOREDUCTASE"/>
    <property type="match status" value="1"/>
</dbReference>
<dbReference type="CDD" id="cd08252">
    <property type="entry name" value="AL_MDR"/>
    <property type="match status" value="1"/>
</dbReference>
<evidence type="ECO:0000259" key="6">
    <source>
        <dbReference type="SMART" id="SM00829"/>
    </source>
</evidence>
<keyword evidence="4" id="KW-0521">NADP</keyword>
<gene>
    <name evidence="7" type="ORF">LCGC14_0419570</name>
</gene>
<evidence type="ECO:0000256" key="3">
    <source>
        <dbReference type="ARBA" id="ARBA00022490"/>
    </source>
</evidence>
<accession>A0A0F9SRB9</accession>
<comment type="subunit">
    <text evidence="2">Homotetramer.</text>
</comment>
<organism evidence="7">
    <name type="scientific">marine sediment metagenome</name>
    <dbReference type="NCBI Taxonomy" id="412755"/>
    <lineage>
        <taxon>unclassified sequences</taxon>
        <taxon>metagenomes</taxon>
        <taxon>ecological metagenomes</taxon>
    </lineage>
</organism>
<evidence type="ECO:0000256" key="5">
    <source>
        <dbReference type="ARBA" id="ARBA00022884"/>
    </source>
</evidence>
<evidence type="ECO:0000313" key="7">
    <source>
        <dbReference type="EMBL" id="KKN71560.1"/>
    </source>
</evidence>
<keyword evidence="5" id="KW-0694">RNA-binding</keyword>
<proteinExistence type="predicted"/>
<dbReference type="SUPFAM" id="SSF51735">
    <property type="entry name" value="NAD(P)-binding Rossmann-fold domains"/>
    <property type="match status" value="1"/>
</dbReference>